<evidence type="ECO:0000313" key="2">
    <source>
        <dbReference type="EMBL" id="CAK9108436.1"/>
    </source>
</evidence>
<dbReference type="Proteomes" id="UP001642464">
    <property type="component" value="Unassembled WGS sequence"/>
</dbReference>
<name>A0ABP0S7W2_9DINO</name>
<sequence>MWWAEGIRFGCTSCGRCCVRRVPAASAPLTTNPSQRAPGAAHPLPFFPLTHRRCEAKSEIEGMAQALSLSTSGFLSKYTTKMDKSSAVELKVDSSSGRCLLLSDSGKCSVHNARPAACRTYPFWPENLASPYEWAREAVLCEGIQSTWSSASKEKPPVDQLETTEESLTSVPARSVEDELLVEELRLAGHLSDENWSHSEAMDYIAELREANMSELELEPMPAPRQVLWHEGGLVVLETQGGESDIIRSLHFESSIGVVQTEVRSRPEGFDFRHLAFEVHAAFLRLLEDKAAHCNSVDATVVVLGGGGGVLPMAIQDLALRHHSFGALKCIRPILISAVPPNKRHFHVIFTRREGAQSVEIVHHELYLGSLGSGQPFHLFRCRRTWKPEES</sequence>
<protein>
    <recommendedName>
        <fullName evidence="4">YkgJ family cysteine cluster protein</fullName>
    </recommendedName>
</protein>
<dbReference type="InterPro" id="IPR005358">
    <property type="entry name" value="Puta_zinc/iron-chelating_dom"/>
</dbReference>
<dbReference type="Pfam" id="PF03692">
    <property type="entry name" value="CxxCxxCC"/>
    <property type="match status" value="1"/>
</dbReference>
<keyword evidence="3" id="KW-1185">Reference proteome</keyword>
<accession>A0ABP0S7W2</accession>
<evidence type="ECO:0000313" key="3">
    <source>
        <dbReference type="Proteomes" id="UP001642464"/>
    </source>
</evidence>
<feature type="region of interest" description="Disordered" evidence="1">
    <location>
        <begin position="150"/>
        <end position="172"/>
    </location>
</feature>
<dbReference type="EMBL" id="CAXAMM010043095">
    <property type="protein sequence ID" value="CAK9108436.1"/>
    <property type="molecule type" value="Genomic_DNA"/>
</dbReference>
<comment type="caution">
    <text evidence="2">The sequence shown here is derived from an EMBL/GenBank/DDBJ whole genome shotgun (WGS) entry which is preliminary data.</text>
</comment>
<reference evidence="2 3" key="1">
    <citation type="submission" date="2024-02" db="EMBL/GenBank/DDBJ databases">
        <authorList>
            <person name="Chen Y."/>
            <person name="Shah S."/>
            <person name="Dougan E. K."/>
            <person name="Thang M."/>
            <person name="Chan C."/>
        </authorList>
    </citation>
    <scope>NUCLEOTIDE SEQUENCE [LARGE SCALE GENOMIC DNA]</scope>
</reference>
<proteinExistence type="predicted"/>
<gene>
    <name evidence="2" type="ORF">SCF082_LOCUS50430</name>
</gene>
<evidence type="ECO:0000256" key="1">
    <source>
        <dbReference type="SAM" id="MobiDB-lite"/>
    </source>
</evidence>
<dbReference type="PANTHER" id="PTHR35866">
    <property type="entry name" value="PUTATIVE-RELATED"/>
    <property type="match status" value="1"/>
</dbReference>
<evidence type="ECO:0008006" key="4">
    <source>
        <dbReference type="Google" id="ProtNLM"/>
    </source>
</evidence>
<organism evidence="2 3">
    <name type="scientific">Durusdinium trenchii</name>
    <dbReference type="NCBI Taxonomy" id="1381693"/>
    <lineage>
        <taxon>Eukaryota</taxon>
        <taxon>Sar</taxon>
        <taxon>Alveolata</taxon>
        <taxon>Dinophyceae</taxon>
        <taxon>Suessiales</taxon>
        <taxon>Symbiodiniaceae</taxon>
        <taxon>Durusdinium</taxon>
    </lineage>
</organism>
<dbReference type="PANTHER" id="PTHR35866:SF1">
    <property type="entry name" value="YKGJ FAMILY CYSTEINE CLUSTER PROTEIN"/>
    <property type="match status" value="1"/>
</dbReference>